<feature type="transmembrane region" description="Helical" evidence="1">
    <location>
        <begin position="452"/>
        <end position="470"/>
    </location>
</feature>
<feature type="transmembrane region" description="Helical" evidence="1">
    <location>
        <begin position="234"/>
        <end position="258"/>
    </location>
</feature>
<organism evidence="2 3">
    <name type="scientific">Cohnella boryungensis</name>
    <dbReference type="NCBI Taxonomy" id="768479"/>
    <lineage>
        <taxon>Bacteria</taxon>
        <taxon>Bacillati</taxon>
        <taxon>Bacillota</taxon>
        <taxon>Bacilli</taxon>
        <taxon>Bacillales</taxon>
        <taxon>Paenibacillaceae</taxon>
        <taxon>Cohnella</taxon>
    </lineage>
</organism>
<protein>
    <recommendedName>
        <fullName evidence="4">Oligosaccharide repeat unit polymerase</fullName>
    </recommendedName>
</protein>
<keyword evidence="1" id="KW-0472">Membrane</keyword>
<evidence type="ECO:0000256" key="1">
    <source>
        <dbReference type="SAM" id="Phobius"/>
    </source>
</evidence>
<feature type="transmembrane region" description="Helical" evidence="1">
    <location>
        <begin position="421"/>
        <end position="440"/>
    </location>
</feature>
<dbReference type="Proteomes" id="UP001595755">
    <property type="component" value="Unassembled WGS sequence"/>
</dbReference>
<keyword evidence="3" id="KW-1185">Reference proteome</keyword>
<comment type="caution">
    <text evidence="2">The sequence shown here is derived from an EMBL/GenBank/DDBJ whole genome shotgun (WGS) entry which is preliminary data.</text>
</comment>
<evidence type="ECO:0008006" key="4">
    <source>
        <dbReference type="Google" id="ProtNLM"/>
    </source>
</evidence>
<feature type="transmembrane region" description="Helical" evidence="1">
    <location>
        <begin position="149"/>
        <end position="173"/>
    </location>
</feature>
<keyword evidence="1" id="KW-0812">Transmembrane</keyword>
<feature type="transmembrane region" description="Helical" evidence="1">
    <location>
        <begin position="205"/>
        <end position="222"/>
    </location>
</feature>
<gene>
    <name evidence="2" type="ORF">ACFO1S_08375</name>
</gene>
<keyword evidence="1" id="KW-1133">Transmembrane helix</keyword>
<proteinExistence type="predicted"/>
<accession>A0ABV8S7E5</accession>
<sequence length="480" mass="54021">MIQKLAVQRRIPILVFFTIYFLTGYIGAMIMMFGPQSFWDWYVYFSGVTMPTLYYDELFRMMVLFHIPPAVMWIGYEIYIYIKYRKSEDGQATRISDIRLSSKFTLALFLISLLLSVVSIIRSGVALSISNWLDYNAFIQARYKLFETLNFFEFVNIYTILPVAASLLIIYIVESKPLFKRMLYSLLIIISIVCVNIFIYQKKPLMTGLTIIVATLIIYFFGGQKPKLKISVKWMRSITGAVISMYVIYLALIIAPVISESSSAYIPSEAVVAAHEQNNSNGAATGGQTEEKKIRKIFKEFSEQEVENTSRVKNLILYATMAPLNRTSPQMIVYPTIFPDLHAYYPVDLGQDIIGRGSMPDDNTVVWDALNPTQPGGSVAAPFHFVLYSQGGLSVAIIGSFLIGFLLSVGWQYVIGRNESASLQSALGGIIILFAVYIALDSARNSMTVSYGLMWPAGVIFGIIIGFNCIQKLKRINKSQ</sequence>
<dbReference type="RefSeq" id="WP_204602814.1">
    <property type="nucleotide sequence ID" value="NZ_JBHSED010000013.1"/>
</dbReference>
<feature type="transmembrane region" description="Helical" evidence="1">
    <location>
        <begin position="393"/>
        <end position="414"/>
    </location>
</feature>
<feature type="transmembrane region" description="Helical" evidence="1">
    <location>
        <begin position="12"/>
        <end position="38"/>
    </location>
</feature>
<feature type="transmembrane region" description="Helical" evidence="1">
    <location>
        <begin position="103"/>
        <end position="129"/>
    </location>
</feature>
<evidence type="ECO:0000313" key="2">
    <source>
        <dbReference type="EMBL" id="MFC4303466.1"/>
    </source>
</evidence>
<feature type="transmembrane region" description="Helical" evidence="1">
    <location>
        <begin position="58"/>
        <end position="82"/>
    </location>
</feature>
<feature type="transmembrane region" description="Helical" evidence="1">
    <location>
        <begin position="182"/>
        <end position="199"/>
    </location>
</feature>
<reference evidence="3" key="1">
    <citation type="journal article" date="2019" name="Int. J. Syst. Evol. Microbiol.">
        <title>The Global Catalogue of Microorganisms (GCM) 10K type strain sequencing project: providing services to taxonomists for standard genome sequencing and annotation.</title>
        <authorList>
            <consortium name="The Broad Institute Genomics Platform"/>
            <consortium name="The Broad Institute Genome Sequencing Center for Infectious Disease"/>
            <person name="Wu L."/>
            <person name="Ma J."/>
        </authorList>
    </citation>
    <scope>NUCLEOTIDE SEQUENCE [LARGE SCALE GENOMIC DNA]</scope>
    <source>
        <strain evidence="3">CGMCC 4.1641</strain>
    </source>
</reference>
<dbReference type="EMBL" id="JBHSED010000013">
    <property type="protein sequence ID" value="MFC4303466.1"/>
    <property type="molecule type" value="Genomic_DNA"/>
</dbReference>
<name>A0ABV8S7E5_9BACL</name>
<evidence type="ECO:0000313" key="3">
    <source>
        <dbReference type="Proteomes" id="UP001595755"/>
    </source>
</evidence>